<dbReference type="InterPro" id="IPR050625">
    <property type="entry name" value="ParA/MinD_ATPase"/>
</dbReference>
<evidence type="ECO:0000313" key="3">
    <source>
        <dbReference type="EMBL" id="SFP30970.1"/>
    </source>
</evidence>
<dbReference type="PANTHER" id="PTHR43384">
    <property type="entry name" value="SEPTUM SITE-DETERMINING PROTEIN MIND HOMOLOG, CHLOROPLASTIC-RELATED"/>
    <property type="match status" value="1"/>
</dbReference>
<dbReference type="EMBL" id="FOXM01000001">
    <property type="protein sequence ID" value="SFP30970.1"/>
    <property type="molecule type" value="Genomic_DNA"/>
</dbReference>
<keyword evidence="4" id="KW-1185">Reference proteome</keyword>
<dbReference type="OrthoDB" id="5813333at2"/>
<dbReference type="AlphaFoldDB" id="A0A1I5PB05"/>
<dbReference type="GO" id="GO:0016887">
    <property type="term" value="F:ATP hydrolysis activity"/>
    <property type="evidence" value="ECO:0007669"/>
    <property type="project" value="TreeGrafter"/>
</dbReference>
<sequence length="412" mass="45132">MLNSKEVPLAMMDNSSRQGLKLLISSRDAQALKDLQEICRHVPCLQVTTRLVSNGHCDPLHSLEHVPDLLLLRVSAMWREELAALMQRPPAERPALLVCGALDQAEGLRLAMQAGARDFLPEPLNPQELTAALLRMVQEKRSSSGGHGKLLAVMNAKGGSGATLVACNLAQQLSQHASVLLIDLDLQFGSVAHYLDVQPSHSHVEVLQQIGEMDSLALRGFCTHYDTNLHVLGGRSSELCLPQDIHAEQLEALLHLARSTYDWVVVDLPRQIDHLTGTTLENADRVLVVLQQSISHLKDADRLLRILREDMGIQSSRLQVLVNRYNKNAAVSLKDIEEALRCPDLLLLPNDFNVVSESQNAGVPLAIHAPRAAITLALKQIAEDLQGSPEVQRGGLFKRAVSRLFGGASHAQ</sequence>
<reference evidence="4" key="1">
    <citation type="submission" date="2016-10" db="EMBL/GenBank/DDBJ databases">
        <authorList>
            <person name="Varghese N."/>
            <person name="Submissions S."/>
        </authorList>
    </citation>
    <scope>NUCLEOTIDE SEQUENCE [LARGE SCALE GENOMIC DNA]</scope>
    <source>
        <strain evidence="4">JCM 18195</strain>
    </source>
</reference>
<dbReference type="Gene3D" id="3.40.50.2300">
    <property type="match status" value="1"/>
</dbReference>
<accession>A0A1I5PB05</accession>
<dbReference type="SUPFAM" id="SSF52172">
    <property type="entry name" value="CheY-like"/>
    <property type="match status" value="1"/>
</dbReference>
<comment type="caution">
    <text evidence="1">Lacks conserved residue(s) required for the propagation of feature annotation.</text>
</comment>
<dbReference type="InterPro" id="IPR011006">
    <property type="entry name" value="CheY-like_superfamily"/>
</dbReference>
<name>A0A1I5PB05_9GAMM</name>
<dbReference type="GO" id="GO:0000160">
    <property type="term" value="P:phosphorelay signal transduction system"/>
    <property type="evidence" value="ECO:0007669"/>
    <property type="project" value="InterPro"/>
</dbReference>
<dbReference type="PROSITE" id="PS50110">
    <property type="entry name" value="RESPONSE_REGULATORY"/>
    <property type="match status" value="1"/>
</dbReference>
<evidence type="ECO:0000259" key="2">
    <source>
        <dbReference type="PROSITE" id="PS50110"/>
    </source>
</evidence>
<gene>
    <name evidence="3" type="ORF">SAMN05216229_101415</name>
</gene>
<dbReference type="InterPro" id="IPR027417">
    <property type="entry name" value="P-loop_NTPase"/>
</dbReference>
<organism evidence="3 4">
    <name type="scientific">Geopseudomonas sagittaria</name>
    <dbReference type="NCBI Taxonomy" id="1135990"/>
    <lineage>
        <taxon>Bacteria</taxon>
        <taxon>Pseudomonadati</taxon>
        <taxon>Pseudomonadota</taxon>
        <taxon>Gammaproteobacteria</taxon>
        <taxon>Pseudomonadales</taxon>
        <taxon>Pseudomonadaceae</taxon>
        <taxon>Geopseudomonas</taxon>
    </lineage>
</organism>
<protein>
    <submittedName>
        <fullName evidence="3">Pilus assembly protein CpaE</fullName>
    </submittedName>
</protein>
<dbReference type="RefSeq" id="WP_092427786.1">
    <property type="nucleotide sequence ID" value="NZ_FOXM01000001.1"/>
</dbReference>
<evidence type="ECO:0000256" key="1">
    <source>
        <dbReference type="PROSITE-ProRule" id="PRU00169"/>
    </source>
</evidence>
<dbReference type="GO" id="GO:0051782">
    <property type="term" value="P:negative regulation of cell division"/>
    <property type="evidence" value="ECO:0007669"/>
    <property type="project" value="TreeGrafter"/>
</dbReference>
<dbReference type="Proteomes" id="UP000243084">
    <property type="component" value="Unassembled WGS sequence"/>
</dbReference>
<dbReference type="Pfam" id="PF13614">
    <property type="entry name" value="AAA_31"/>
    <property type="match status" value="1"/>
</dbReference>
<dbReference type="GO" id="GO:0005829">
    <property type="term" value="C:cytosol"/>
    <property type="evidence" value="ECO:0007669"/>
    <property type="project" value="TreeGrafter"/>
</dbReference>
<feature type="domain" description="Response regulatory" evidence="2">
    <location>
        <begin position="21"/>
        <end position="137"/>
    </location>
</feature>
<dbReference type="Gene3D" id="3.40.50.300">
    <property type="entry name" value="P-loop containing nucleotide triphosphate hydrolases"/>
    <property type="match status" value="1"/>
</dbReference>
<dbReference type="GO" id="GO:0009898">
    <property type="term" value="C:cytoplasmic side of plasma membrane"/>
    <property type="evidence" value="ECO:0007669"/>
    <property type="project" value="TreeGrafter"/>
</dbReference>
<dbReference type="InterPro" id="IPR001789">
    <property type="entry name" value="Sig_transdc_resp-reg_receiver"/>
</dbReference>
<dbReference type="SUPFAM" id="SSF52540">
    <property type="entry name" value="P-loop containing nucleoside triphosphate hydrolases"/>
    <property type="match status" value="1"/>
</dbReference>
<dbReference type="InterPro" id="IPR025669">
    <property type="entry name" value="AAA_dom"/>
</dbReference>
<proteinExistence type="predicted"/>
<evidence type="ECO:0000313" key="4">
    <source>
        <dbReference type="Proteomes" id="UP000243084"/>
    </source>
</evidence>
<dbReference type="GO" id="GO:0005524">
    <property type="term" value="F:ATP binding"/>
    <property type="evidence" value="ECO:0007669"/>
    <property type="project" value="TreeGrafter"/>
</dbReference>
<dbReference type="PANTHER" id="PTHR43384:SF13">
    <property type="entry name" value="SLR0110 PROTEIN"/>
    <property type="match status" value="1"/>
</dbReference>